<keyword evidence="11 17" id="KW-0496">Mitochondrion</keyword>
<evidence type="ECO:0000313" key="21">
    <source>
        <dbReference type="Proteomes" id="UP000812966"/>
    </source>
</evidence>
<dbReference type="GO" id="GO:0032259">
    <property type="term" value="P:methylation"/>
    <property type="evidence" value="ECO:0007669"/>
    <property type="project" value="UniProtKB-KW"/>
</dbReference>
<dbReference type="PANTHER" id="PTHR15458">
    <property type="entry name" value="PHOSPHATIDYLETHANOLAMINE N-METHYLTRANSFERASE"/>
    <property type="match status" value="1"/>
</dbReference>
<evidence type="ECO:0000256" key="8">
    <source>
        <dbReference type="ARBA" id="ARBA00022824"/>
    </source>
</evidence>
<evidence type="ECO:0000256" key="9">
    <source>
        <dbReference type="ARBA" id="ARBA00022989"/>
    </source>
</evidence>
<dbReference type="EMBL" id="JABELV010000203">
    <property type="protein sequence ID" value="KAG7528149.1"/>
    <property type="molecule type" value="Genomic_DNA"/>
</dbReference>
<comment type="similarity">
    <text evidence="17">Belongs to the class VI-like SAM-binding methyltransferase superfamily. PEMT/PEM2 methyltransferase family.</text>
</comment>
<feature type="intramembrane region" description="Helical" evidence="17">
    <location>
        <begin position="13"/>
        <end position="33"/>
    </location>
</feature>
<keyword evidence="3 17" id="KW-0444">Lipid biosynthesis</keyword>
<keyword evidence="7 17" id="KW-0812">Transmembrane</keyword>
<keyword evidence="5 17" id="KW-0808">Transferase</keyword>
<dbReference type="AlphaFoldDB" id="A0A8K0NMX5"/>
<dbReference type="InterPro" id="IPR024960">
    <property type="entry name" value="PEMT/MFAP"/>
</dbReference>
<evidence type="ECO:0000256" key="7">
    <source>
        <dbReference type="ARBA" id="ARBA00022692"/>
    </source>
</evidence>
<dbReference type="GO" id="GO:0005789">
    <property type="term" value="C:endoplasmic reticulum membrane"/>
    <property type="evidence" value="ECO:0007669"/>
    <property type="project" value="UniProtKB-SubCell"/>
</dbReference>
<dbReference type="FunFam" id="1.20.120.1630:FF:000005">
    <property type="entry name" value="Phosphatidylethanolamine N-methyltransferase"/>
    <property type="match status" value="1"/>
</dbReference>
<sequence>MSSLYKLVDLDQPWLYASVGTILFNPIFWNLVARNEYRNKSMTKMFGGAYRGTCVLAFIIFTLGLFRDWVYHKALTSQPSHPILLLPIFKTLGYTLVGSGQLFVLTSIYALGLTGTYLGDYFGILMSHRVTSFPFNVLRDPMYVGSTMCFLGMALVRGKPSGVGLSAIVWVVYMVALAFEGPFTDKIYSSAAANKKRDASTATSTSTGNKIASAPVQAGSSGSASRAAGKSNTADNSTSTYASALSHGQSNNSESLPSTDPRPQVDLSHLGLGAPISQSGNALPGVGQEKAGVMDPAFSTASPGKGPGGRTVTRSRSRARIVDDD</sequence>
<comment type="caution">
    <text evidence="20">The sequence shown here is derived from an EMBL/GenBank/DDBJ whole genome shotgun (WGS) entry which is preliminary data.</text>
</comment>
<feature type="topological domain" description="Lumenal" evidence="17">
    <location>
        <begin position="1"/>
        <end position="12"/>
    </location>
</feature>
<keyword evidence="4 17" id="KW-0489">Methyltransferase</keyword>
<evidence type="ECO:0000256" key="2">
    <source>
        <dbReference type="ARBA" id="ARBA00005189"/>
    </source>
</evidence>
<keyword evidence="21" id="KW-1185">Reference proteome</keyword>
<comment type="function">
    <text evidence="17">Catalyzes the second two steps of the methylation pathway of phosphatidylcholine biosynthesis, the SAM-dependent methylation of phosphatidylmonomethylethanolamine (PMME) to phosphatidyldimethylethanolamine (PDME) and of PDME to phosphatidylcholine (PC).</text>
</comment>
<feature type="compositionally biased region" description="Polar residues" evidence="18">
    <location>
        <begin position="200"/>
        <end position="210"/>
    </location>
</feature>
<comment type="pathway">
    <text evidence="1 17">Phospholipid metabolism; phosphatidylcholine biosynthesis.</text>
</comment>
<dbReference type="InterPro" id="IPR007318">
    <property type="entry name" value="Phopholipid_MeTrfase"/>
</dbReference>
<feature type="topological domain" description="Lumenal" evidence="17">
    <location>
        <begin position="115"/>
        <end position="157"/>
    </location>
</feature>
<evidence type="ECO:0000256" key="15">
    <source>
        <dbReference type="ARBA" id="ARBA00051252"/>
    </source>
</evidence>
<keyword evidence="12 17" id="KW-0472">Membrane</keyword>
<evidence type="ECO:0000256" key="19">
    <source>
        <dbReference type="SAM" id="Phobius"/>
    </source>
</evidence>
<dbReference type="Gene3D" id="1.20.120.1630">
    <property type="match status" value="1"/>
</dbReference>
<evidence type="ECO:0000256" key="1">
    <source>
        <dbReference type="ARBA" id="ARBA00004969"/>
    </source>
</evidence>
<evidence type="ECO:0000256" key="11">
    <source>
        <dbReference type="ARBA" id="ARBA00023128"/>
    </source>
</evidence>
<gene>
    <name evidence="20" type="ORF">FFLO_06388</name>
</gene>
<evidence type="ECO:0000256" key="16">
    <source>
        <dbReference type="ARBA" id="ARBA00052459"/>
    </source>
</evidence>
<dbReference type="GO" id="GO:0006656">
    <property type="term" value="P:phosphatidylcholine biosynthetic process"/>
    <property type="evidence" value="ECO:0007669"/>
    <property type="project" value="UniProtKB-UniRule"/>
</dbReference>
<dbReference type="Proteomes" id="UP000812966">
    <property type="component" value="Unassembled WGS sequence"/>
</dbReference>
<evidence type="ECO:0000256" key="17">
    <source>
        <dbReference type="HAMAP-Rule" id="MF_03216"/>
    </source>
</evidence>
<comment type="subcellular location">
    <subcellularLocation>
        <location evidence="17">Endoplasmic reticulum membrane</location>
        <topology evidence="17">Multi-pass membrane protein</topology>
    </subcellularLocation>
    <subcellularLocation>
        <location evidence="17">Mitochondrion membrane</location>
        <topology evidence="17">Multi-pass membrane protein</topology>
    </subcellularLocation>
</comment>
<keyword evidence="14 17" id="KW-1208">Phospholipid metabolism</keyword>
<keyword evidence="6 17" id="KW-0949">S-adenosyl-L-methionine</keyword>
<evidence type="ECO:0000256" key="4">
    <source>
        <dbReference type="ARBA" id="ARBA00022603"/>
    </source>
</evidence>
<feature type="topological domain" description="Lumenal" evidence="17">
    <location>
        <begin position="34"/>
        <end position="45"/>
    </location>
</feature>
<feature type="compositionally biased region" description="Polar residues" evidence="18">
    <location>
        <begin position="230"/>
        <end position="258"/>
    </location>
</feature>
<evidence type="ECO:0000256" key="5">
    <source>
        <dbReference type="ARBA" id="ARBA00022679"/>
    </source>
</evidence>
<feature type="compositionally biased region" description="Low complexity" evidence="18">
    <location>
        <begin position="218"/>
        <end position="229"/>
    </location>
</feature>
<dbReference type="Pfam" id="PF04191">
    <property type="entry name" value="PEMT"/>
    <property type="match status" value="1"/>
</dbReference>
<protein>
    <recommendedName>
        <fullName evidence="17">Phosphatidyl-N-methylethanolamine N-methyltransferase</fullName>
        <ecNumber evidence="17">2.1.1.71</ecNumber>
    </recommendedName>
    <alternativeName>
        <fullName evidence="17">Phospholipid methyltransferase</fullName>
        <shortName evidence="17">PLMT</shortName>
    </alternativeName>
</protein>
<feature type="transmembrane region" description="Helical" evidence="19">
    <location>
        <begin position="102"/>
        <end position="125"/>
    </location>
</feature>
<evidence type="ECO:0000256" key="12">
    <source>
        <dbReference type="ARBA" id="ARBA00023136"/>
    </source>
</evidence>
<keyword evidence="10 17" id="KW-0443">Lipid metabolism</keyword>
<organism evidence="20 21">
    <name type="scientific">Filobasidium floriforme</name>
    <dbReference type="NCBI Taxonomy" id="5210"/>
    <lineage>
        <taxon>Eukaryota</taxon>
        <taxon>Fungi</taxon>
        <taxon>Dikarya</taxon>
        <taxon>Basidiomycota</taxon>
        <taxon>Agaricomycotina</taxon>
        <taxon>Tremellomycetes</taxon>
        <taxon>Filobasidiales</taxon>
        <taxon>Filobasidiaceae</taxon>
        <taxon>Filobasidium</taxon>
    </lineage>
</organism>
<evidence type="ECO:0000256" key="18">
    <source>
        <dbReference type="SAM" id="MobiDB-lite"/>
    </source>
</evidence>
<dbReference type="GO" id="GO:0031966">
    <property type="term" value="C:mitochondrial membrane"/>
    <property type="evidence" value="ECO:0007669"/>
    <property type="project" value="UniProtKB-SubCell"/>
</dbReference>
<feature type="transmembrane region" description="Helical" evidence="19">
    <location>
        <begin position="14"/>
        <end position="33"/>
    </location>
</feature>
<dbReference type="GO" id="GO:0000773">
    <property type="term" value="F:phosphatidyl-N-methylethanolamine N-methyltransferase activity"/>
    <property type="evidence" value="ECO:0007669"/>
    <property type="project" value="UniProtKB-UniRule"/>
</dbReference>
<feature type="transmembrane region" description="Helical" evidence="19">
    <location>
        <begin position="162"/>
        <end position="179"/>
    </location>
</feature>
<comment type="catalytic activity">
    <reaction evidence="15">
        <text>a 1,2-diacyl-sn-glycero-3-phospho-N,N-dimethylethanolamine + S-adenosyl-L-methionine = a 1,2-diacyl-sn-glycero-3-phosphocholine + S-adenosyl-L-homocysteine + H(+)</text>
        <dbReference type="Rhea" id="RHEA:32739"/>
        <dbReference type="ChEBI" id="CHEBI:15378"/>
        <dbReference type="ChEBI" id="CHEBI:57643"/>
        <dbReference type="ChEBI" id="CHEBI:57856"/>
        <dbReference type="ChEBI" id="CHEBI:59789"/>
        <dbReference type="ChEBI" id="CHEBI:64572"/>
        <dbReference type="EC" id="2.1.1.71"/>
    </reaction>
</comment>
<feature type="topological domain" description="Cytoplasmic" evidence="17">
    <location>
        <begin position="179"/>
        <end position="325"/>
    </location>
</feature>
<evidence type="ECO:0000256" key="14">
    <source>
        <dbReference type="ARBA" id="ARBA00023264"/>
    </source>
</evidence>
<accession>A0A8K0NMX5</accession>
<feature type="binding site" evidence="17">
    <location>
        <begin position="180"/>
        <end position="181"/>
    </location>
    <ligand>
        <name>S-adenosyl-L-methionine</name>
        <dbReference type="ChEBI" id="CHEBI:59789"/>
    </ligand>
</feature>
<comment type="pathway">
    <text evidence="2">Lipid metabolism.</text>
</comment>
<keyword evidence="13 17" id="KW-0594">Phospholipid biosynthesis</keyword>
<feature type="binding site" evidence="17">
    <location>
        <begin position="98"/>
        <end position="100"/>
    </location>
    <ligand>
        <name>S-adenosyl-L-methionine</name>
        <dbReference type="ChEBI" id="CHEBI:59789"/>
    </ligand>
</feature>
<evidence type="ECO:0000256" key="10">
    <source>
        <dbReference type="ARBA" id="ARBA00023098"/>
    </source>
</evidence>
<evidence type="ECO:0000256" key="3">
    <source>
        <dbReference type="ARBA" id="ARBA00022516"/>
    </source>
</evidence>
<dbReference type="PROSITE" id="PS51599">
    <property type="entry name" value="SAM_PEMT_PEM2"/>
    <property type="match status" value="1"/>
</dbReference>
<keyword evidence="9 17" id="KW-1133">Transmembrane helix</keyword>
<dbReference type="HAMAP" id="MF_03216">
    <property type="entry name" value="PLMT"/>
    <property type="match status" value="1"/>
</dbReference>
<feature type="transmembrane region" description="Helical" evidence="19">
    <location>
        <begin position="45"/>
        <end position="66"/>
    </location>
</feature>
<evidence type="ECO:0000313" key="20">
    <source>
        <dbReference type="EMBL" id="KAG7528149.1"/>
    </source>
</evidence>
<keyword evidence="8 17" id="KW-0256">Endoplasmic reticulum</keyword>
<dbReference type="PANTHER" id="PTHR15458:SF5">
    <property type="entry name" value="PHOSPHATIDYLETHANOLAMINE N-METHYLTRANSFERASE"/>
    <property type="match status" value="1"/>
</dbReference>
<feature type="region of interest" description="Disordered" evidence="18">
    <location>
        <begin position="198"/>
        <end position="325"/>
    </location>
</feature>
<name>A0A8K0NMX5_9TREE</name>
<evidence type="ECO:0000256" key="6">
    <source>
        <dbReference type="ARBA" id="ARBA00022691"/>
    </source>
</evidence>
<proteinExistence type="inferred from homology"/>
<reference evidence="20" key="1">
    <citation type="submission" date="2020-04" db="EMBL/GenBank/DDBJ databases">
        <title>Analysis of mating type loci in Filobasidium floriforme.</title>
        <authorList>
            <person name="Nowrousian M."/>
        </authorList>
    </citation>
    <scope>NUCLEOTIDE SEQUENCE</scope>
    <source>
        <strain evidence="20">CBS 6242</strain>
    </source>
</reference>
<dbReference type="UniPathway" id="UPA00753"/>
<feature type="topological domain" description="Cytoplasmic" evidence="17">
    <location>
        <begin position="67"/>
        <end position="93"/>
    </location>
</feature>
<comment type="catalytic activity">
    <reaction evidence="16 17">
        <text>a 1,2-diacyl-sn-glycero-3-phospho-N-methylethanolamine + S-adenosyl-L-methionine = a 1,2-diacyl-sn-glycero-3-phospho-N,N-dimethylethanolamine + S-adenosyl-L-homocysteine + H(+)</text>
        <dbReference type="Rhea" id="RHEA:32735"/>
        <dbReference type="ChEBI" id="CHEBI:15378"/>
        <dbReference type="ChEBI" id="CHEBI:57856"/>
        <dbReference type="ChEBI" id="CHEBI:59789"/>
        <dbReference type="ChEBI" id="CHEBI:64572"/>
        <dbReference type="ChEBI" id="CHEBI:64573"/>
        <dbReference type="EC" id="2.1.1.71"/>
    </reaction>
</comment>
<dbReference type="EC" id="2.1.1.71" evidence="17"/>
<evidence type="ECO:0000256" key="13">
    <source>
        <dbReference type="ARBA" id="ARBA00023209"/>
    </source>
</evidence>